<dbReference type="EMBL" id="KV425579">
    <property type="protein sequence ID" value="KZT24154.1"/>
    <property type="molecule type" value="Genomic_DNA"/>
</dbReference>
<gene>
    <name evidence="1" type="ORF">NEOLEDRAFT_1135286</name>
</gene>
<evidence type="ECO:0000313" key="2">
    <source>
        <dbReference type="Proteomes" id="UP000076761"/>
    </source>
</evidence>
<dbReference type="AlphaFoldDB" id="A0A165RQY4"/>
<keyword evidence="2" id="KW-1185">Reference proteome</keyword>
<dbReference type="STRING" id="1314782.A0A165RQY4"/>
<dbReference type="InParanoid" id="A0A165RQY4"/>
<reference evidence="1 2" key="1">
    <citation type="journal article" date="2016" name="Mol. Biol. Evol.">
        <title>Comparative Genomics of Early-Diverging Mushroom-Forming Fungi Provides Insights into the Origins of Lignocellulose Decay Capabilities.</title>
        <authorList>
            <person name="Nagy L.G."/>
            <person name="Riley R."/>
            <person name="Tritt A."/>
            <person name="Adam C."/>
            <person name="Daum C."/>
            <person name="Floudas D."/>
            <person name="Sun H."/>
            <person name="Yadav J.S."/>
            <person name="Pangilinan J."/>
            <person name="Larsson K.H."/>
            <person name="Matsuura K."/>
            <person name="Barry K."/>
            <person name="Labutti K."/>
            <person name="Kuo R."/>
            <person name="Ohm R.A."/>
            <person name="Bhattacharya S.S."/>
            <person name="Shirouzu T."/>
            <person name="Yoshinaga Y."/>
            <person name="Martin F.M."/>
            <person name="Grigoriev I.V."/>
            <person name="Hibbett D.S."/>
        </authorList>
    </citation>
    <scope>NUCLEOTIDE SEQUENCE [LARGE SCALE GENOMIC DNA]</scope>
    <source>
        <strain evidence="1 2">HHB14362 ss-1</strain>
    </source>
</reference>
<dbReference type="OrthoDB" id="3168582at2759"/>
<evidence type="ECO:0000313" key="1">
    <source>
        <dbReference type="EMBL" id="KZT24154.1"/>
    </source>
</evidence>
<accession>A0A165RQY4</accession>
<name>A0A165RQY4_9AGAM</name>
<dbReference type="Proteomes" id="UP000076761">
    <property type="component" value="Unassembled WGS sequence"/>
</dbReference>
<sequence length="190" mass="21512">MHDTARLLEAAAALSQLLRASNVPHAFYGSIFAAVMSNNPYTEDIYCIVEGGLSHPFRRVRQAVSGSHVVTTVASPWCNRLHTIYHGFIPPIEIEILPAGEEGPRHLDANTTTTIRGIPFLSITEFLRAKVKMWTSRRSEQDAQDICYVVARYWNRVDYNRIPEDDMNNFSKRYPSVAPAWASIKRKYGS</sequence>
<protein>
    <submittedName>
        <fullName evidence="1">Uncharacterized protein</fullName>
    </submittedName>
</protein>
<proteinExistence type="predicted"/>
<organism evidence="1 2">
    <name type="scientific">Neolentinus lepideus HHB14362 ss-1</name>
    <dbReference type="NCBI Taxonomy" id="1314782"/>
    <lineage>
        <taxon>Eukaryota</taxon>
        <taxon>Fungi</taxon>
        <taxon>Dikarya</taxon>
        <taxon>Basidiomycota</taxon>
        <taxon>Agaricomycotina</taxon>
        <taxon>Agaricomycetes</taxon>
        <taxon>Gloeophyllales</taxon>
        <taxon>Gloeophyllaceae</taxon>
        <taxon>Neolentinus</taxon>
    </lineage>
</organism>